<evidence type="ECO:0000313" key="9">
    <source>
        <dbReference type="EMBL" id="PFX32965.1"/>
    </source>
</evidence>
<dbReference type="EMBL" id="LSMT01000017">
    <property type="protein sequence ID" value="PFX32965.1"/>
    <property type="molecule type" value="Genomic_DNA"/>
</dbReference>
<dbReference type="InterPro" id="IPR012292">
    <property type="entry name" value="Globin/Proto"/>
</dbReference>
<evidence type="ECO:0000256" key="2">
    <source>
        <dbReference type="ARBA" id="ARBA00022617"/>
    </source>
</evidence>
<dbReference type="SUPFAM" id="SSF46458">
    <property type="entry name" value="Globin-like"/>
    <property type="match status" value="1"/>
</dbReference>
<dbReference type="Pfam" id="PF00042">
    <property type="entry name" value="Globin"/>
    <property type="match status" value="1"/>
</dbReference>
<keyword evidence="10" id="KW-1185">Reference proteome</keyword>
<dbReference type="PRINTS" id="PR00188">
    <property type="entry name" value="PLANTGLOBIN"/>
</dbReference>
<protein>
    <submittedName>
        <fullName evidence="9">Neuroglobin-2</fullName>
    </submittedName>
</protein>
<proteinExistence type="inferred from homology"/>
<organism evidence="9 10">
    <name type="scientific">Stylophora pistillata</name>
    <name type="common">Smooth cauliflower coral</name>
    <dbReference type="NCBI Taxonomy" id="50429"/>
    <lineage>
        <taxon>Eukaryota</taxon>
        <taxon>Metazoa</taxon>
        <taxon>Cnidaria</taxon>
        <taxon>Anthozoa</taxon>
        <taxon>Hexacorallia</taxon>
        <taxon>Scleractinia</taxon>
        <taxon>Astrocoeniina</taxon>
        <taxon>Pocilloporidae</taxon>
        <taxon>Stylophora</taxon>
    </lineage>
</organism>
<dbReference type="PROSITE" id="PS01033">
    <property type="entry name" value="GLOBIN"/>
    <property type="match status" value="1"/>
</dbReference>
<evidence type="ECO:0000256" key="3">
    <source>
        <dbReference type="ARBA" id="ARBA00022621"/>
    </source>
</evidence>
<accession>A0A2B4SX20</accession>
<dbReference type="PANTHER" id="PTHR46458:SF1">
    <property type="entry name" value="GEO09476P1"/>
    <property type="match status" value="1"/>
</dbReference>
<name>A0A2B4SX20_STYPI</name>
<keyword evidence="5" id="KW-0408">Iron</keyword>
<dbReference type="GO" id="GO:0020037">
    <property type="term" value="F:heme binding"/>
    <property type="evidence" value="ECO:0007669"/>
    <property type="project" value="InterPro"/>
</dbReference>
<dbReference type="InterPro" id="IPR050532">
    <property type="entry name" value="Globin-like_OT"/>
</dbReference>
<dbReference type="Gene3D" id="1.10.490.10">
    <property type="entry name" value="Globins"/>
    <property type="match status" value="1"/>
</dbReference>
<evidence type="ECO:0000259" key="8">
    <source>
        <dbReference type="PROSITE" id="PS01033"/>
    </source>
</evidence>
<dbReference type="AlphaFoldDB" id="A0A2B4SX20"/>
<dbReference type="PANTHER" id="PTHR46458">
    <property type="entry name" value="BLR2807 PROTEIN"/>
    <property type="match status" value="1"/>
</dbReference>
<feature type="region of interest" description="Disordered" evidence="7">
    <location>
        <begin position="1"/>
        <end position="29"/>
    </location>
</feature>
<evidence type="ECO:0000256" key="4">
    <source>
        <dbReference type="ARBA" id="ARBA00022723"/>
    </source>
</evidence>
<feature type="compositionally biased region" description="Polar residues" evidence="7">
    <location>
        <begin position="20"/>
        <end position="29"/>
    </location>
</feature>
<keyword evidence="2 6" id="KW-0349">Heme</keyword>
<dbReference type="InterPro" id="IPR000971">
    <property type="entry name" value="Globin"/>
</dbReference>
<evidence type="ECO:0000256" key="1">
    <source>
        <dbReference type="ARBA" id="ARBA00022448"/>
    </source>
</evidence>
<dbReference type="GO" id="GO:0019825">
    <property type="term" value="F:oxygen binding"/>
    <property type="evidence" value="ECO:0007669"/>
    <property type="project" value="InterPro"/>
</dbReference>
<dbReference type="InterPro" id="IPR009050">
    <property type="entry name" value="Globin-like_sf"/>
</dbReference>
<dbReference type="GO" id="GO:0046872">
    <property type="term" value="F:metal ion binding"/>
    <property type="evidence" value="ECO:0007669"/>
    <property type="project" value="UniProtKB-KW"/>
</dbReference>
<sequence>MGITQSSKSYDLPYIPDNKPQPSNENSPELTDLQTELIRGSWEKVKTNKKYHGERLFHKLFDVAPHLQELFPFGSDLTNPMFTMHALNIMNTLDLAVQNLDKLDILVPKLRELGQMHAAFELTEVEFQYVGESLIWVLETGLGDDFTPKLKRAWCDAFAIISSVMLGAIKDING</sequence>
<evidence type="ECO:0000256" key="5">
    <source>
        <dbReference type="ARBA" id="ARBA00023004"/>
    </source>
</evidence>
<evidence type="ECO:0000313" key="10">
    <source>
        <dbReference type="Proteomes" id="UP000225706"/>
    </source>
</evidence>
<dbReference type="GO" id="GO:0005344">
    <property type="term" value="F:oxygen carrier activity"/>
    <property type="evidence" value="ECO:0007669"/>
    <property type="project" value="UniProtKB-KW"/>
</dbReference>
<comment type="caution">
    <text evidence="9">The sequence shown here is derived from an EMBL/GenBank/DDBJ whole genome shotgun (WGS) entry which is preliminary data.</text>
</comment>
<evidence type="ECO:0000256" key="7">
    <source>
        <dbReference type="SAM" id="MobiDB-lite"/>
    </source>
</evidence>
<feature type="domain" description="Globin" evidence="8">
    <location>
        <begin position="29"/>
        <end position="170"/>
    </location>
</feature>
<keyword evidence="3 6" id="KW-0561">Oxygen transport</keyword>
<keyword evidence="1 6" id="KW-0813">Transport</keyword>
<keyword evidence="4" id="KW-0479">Metal-binding</keyword>
<dbReference type="Proteomes" id="UP000225706">
    <property type="component" value="Unassembled WGS sequence"/>
</dbReference>
<dbReference type="STRING" id="50429.A0A2B4SX20"/>
<dbReference type="OrthoDB" id="436496at2759"/>
<evidence type="ECO:0000256" key="6">
    <source>
        <dbReference type="RuleBase" id="RU000356"/>
    </source>
</evidence>
<gene>
    <name evidence="9" type="primary">ngb2</name>
    <name evidence="9" type="ORF">AWC38_SpisGene2214</name>
</gene>
<reference evidence="10" key="1">
    <citation type="journal article" date="2017" name="bioRxiv">
        <title>Comparative analysis of the genomes of Stylophora pistillata and Acropora digitifera provides evidence for extensive differences between species of corals.</title>
        <authorList>
            <person name="Voolstra C.R."/>
            <person name="Li Y."/>
            <person name="Liew Y.J."/>
            <person name="Baumgarten S."/>
            <person name="Zoccola D."/>
            <person name="Flot J.-F."/>
            <person name="Tambutte S."/>
            <person name="Allemand D."/>
            <person name="Aranda M."/>
        </authorList>
    </citation>
    <scope>NUCLEOTIDE SEQUENCE [LARGE SCALE GENOMIC DNA]</scope>
</reference>
<comment type="similarity">
    <text evidence="6">Belongs to the globin family.</text>
</comment>